<name>M0M347_9EURY</name>
<keyword evidence="1" id="KW-0812">Transmembrane</keyword>
<feature type="non-terminal residue" evidence="2">
    <location>
        <position position="1"/>
    </location>
</feature>
<keyword evidence="1" id="KW-1133">Transmembrane helix</keyword>
<gene>
    <name evidence="2" type="ORF">C446_07539</name>
</gene>
<accession>M0M347</accession>
<keyword evidence="3" id="KW-1185">Reference proteome</keyword>
<feature type="transmembrane region" description="Helical" evidence="1">
    <location>
        <begin position="42"/>
        <end position="60"/>
    </location>
</feature>
<protein>
    <submittedName>
        <fullName evidence="2">Uncharacterized protein</fullName>
    </submittedName>
</protein>
<evidence type="ECO:0000313" key="3">
    <source>
        <dbReference type="Proteomes" id="UP000011607"/>
    </source>
</evidence>
<dbReference type="AlphaFoldDB" id="M0M347"/>
<proteinExistence type="predicted"/>
<keyword evidence="1" id="KW-0472">Membrane</keyword>
<dbReference type="Proteomes" id="UP000011607">
    <property type="component" value="Unassembled WGS sequence"/>
</dbReference>
<feature type="transmembrane region" description="Helical" evidence="1">
    <location>
        <begin position="12"/>
        <end position="30"/>
    </location>
</feature>
<sequence>DSTHGDLGGLGYLVGYIFSIYTMYCKNYYTFLNTAFRHCNRYCLYFSNLFNKIFYVYFVIHSTILNKDIFI</sequence>
<evidence type="ECO:0000256" key="1">
    <source>
        <dbReference type="SAM" id="Phobius"/>
    </source>
</evidence>
<organism evidence="2 3">
    <name type="scientific">Halobiforma nitratireducens JCM 10879</name>
    <dbReference type="NCBI Taxonomy" id="1227454"/>
    <lineage>
        <taxon>Archaea</taxon>
        <taxon>Methanobacteriati</taxon>
        <taxon>Methanobacteriota</taxon>
        <taxon>Stenosarchaea group</taxon>
        <taxon>Halobacteria</taxon>
        <taxon>Halobacteriales</taxon>
        <taxon>Natrialbaceae</taxon>
        <taxon>Halobiforma</taxon>
    </lineage>
</organism>
<evidence type="ECO:0000313" key="2">
    <source>
        <dbReference type="EMBL" id="EMA40111.1"/>
    </source>
</evidence>
<comment type="caution">
    <text evidence="2">The sequence shown here is derived from an EMBL/GenBank/DDBJ whole genome shotgun (WGS) entry which is preliminary data.</text>
</comment>
<dbReference type="EMBL" id="AOMA01000076">
    <property type="protein sequence ID" value="EMA40111.1"/>
    <property type="molecule type" value="Genomic_DNA"/>
</dbReference>
<reference evidence="2 3" key="1">
    <citation type="journal article" date="2014" name="PLoS Genet.">
        <title>Phylogenetically driven sequencing of extremely halophilic archaea reveals strategies for static and dynamic osmo-response.</title>
        <authorList>
            <person name="Becker E.A."/>
            <person name="Seitzer P.M."/>
            <person name="Tritt A."/>
            <person name="Larsen D."/>
            <person name="Krusor M."/>
            <person name="Yao A.I."/>
            <person name="Wu D."/>
            <person name="Madern D."/>
            <person name="Eisen J.A."/>
            <person name="Darling A.E."/>
            <person name="Facciotti M.T."/>
        </authorList>
    </citation>
    <scope>NUCLEOTIDE SEQUENCE [LARGE SCALE GENOMIC DNA]</scope>
    <source>
        <strain evidence="2 3">JCM 10879</strain>
    </source>
</reference>